<comment type="caution">
    <text evidence="2">The sequence shown here is derived from an EMBL/GenBank/DDBJ whole genome shotgun (WGS) entry which is preliminary data.</text>
</comment>
<name>A0A176T3K5_9FLAO</name>
<proteinExistence type="predicted"/>
<dbReference type="RefSeq" id="WP_068451878.1">
    <property type="nucleotide sequence ID" value="NZ_CP150660.1"/>
</dbReference>
<organism evidence="2 3">
    <name type="scientific">Polaribacter atrinae</name>
    <dbReference type="NCBI Taxonomy" id="1333662"/>
    <lineage>
        <taxon>Bacteria</taxon>
        <taxon>Pseudomonadati</taxon>
        <taxon>Bacteroidota</taxon>
        <taxon>Flavobacteriia</taxon>
        <taxon>Flavobacteriales</taxon>
        <taxon>Flavobacteriaceae</taxon>
    </lineage>
</organism>
<evidence type="ECO:0000313" key="3">
    <source>
        <dbReference type="Proteomes" id="UP000076923"/>
    </source>
</evidence>
<keyword evidence="1" id="KW-0732">Signal</keyword>
<feature type="signal peptide" evidence="1">
    <location>
        <begin position="1"/>
        <end position="23"/>
    </location>
</feature>
<accession>A0A176T3K5</accession>
<dbReference type="AlphaFoldDB" id="A0A176T3K5"/>
<sequence length="117" mass="13282">MKKQLLHISSILAIFAFIFLAFGSDDDNSSSSADTNKMLAYNYAEDFVKQRLKSPSTAEFPGLFEKADHITELGNEEYRINSWVDSQNGFGAMIRSKFSCKIIFKDDKVRVEDLVID</sequence>
<gene>
    <name evidence="2" type="ORF">LPB303_14815</name>
</gene>
<keyword evidence="3" id="KW-1185">Reference proteome</keyword>
<feature type="chain" id="PRO_5008049693" evidence="1">
    <location>
        <begin position="24"/>
        <end position="117"/>
    </location>
</feature>
<reference evidence="2 3" key="1">
    <citation type="submission" date="2016-02" db="EMBL/GenBank/DDBJ databases">
        <title>Draft genome sequence of Polaribacter atrinae KACC17473.</title>
        <authorList>
            <person name="Shin S.-K."/>
            <person name="Yi H."/>
        </authorList>
    </citation>
    <scope>NUCLEOTIDE SEQUENCE [LARGE SCALE GENOMIC DNA]</scope>
    <source>
        <strain evidence="2 3">KACC 17473</strain>
    </source>
</reference>
<dbReference type="EMBL" id="LVWE01000060">
    <property type="protein sequence ID" value="OAD42367.1"/>
    <property type="molecule type" value="Genomic_DNA"/>
</dbReference>
<protein>
    <submittedName>
        <fullName evidence="2">Uncharacterized protein</fullName>
    </submittedName>
</protein>
<evidence type="ECO:0000313" key="2">
    <source>
        <dbReference type="EMBL" id="OAD42367.1"/>
    </source>
</evidence>
<evidence type="ECO:0000256" key="1">
    <source>
        <dbReference type="SAM" id="SignalP"/>
    </source>
</evidence>
<dbReference type="STRING" id="1333662.LPB303_14815"/>
<dbReference type="OrthoDB" id="9758243at2"/>
<dbReference type="Proteomes" id="UP000076923">
    <property type="component" value="Unassembled WGS sequence"/>
</dbReference>